<accession>A0A7J7GE83</accession>
<keyword evidence="1" id="KW-0611">Plant defense</keyword>
<dbReference type="EMBL" id="JACBKZ010000012">
    <property type="protein sequence ID" value="KAF5937724.1"/>
    <property type="molecule type" value="Genomic_DNA"/>
</dbReference>
<feature type="non-terminal residue" evidence="3">
    <location>
        <position position="146"/>
    </location>
</feature>
<gene>
    <name evidence="3" type="ORF">HYC85_025230</name>
</gene>
<evidence type="ECO:0000256" key="2">
    <source>
        <dbReference type="SAM" id="Coils"/>
    </source>
</evidence>
<name>A0A7J7GE83_CAMSI</name>
<protein>
    <recommendedName>
        <fullName evidence="5">Disease resistance protein</fullName>
    </recommendedName>
</protein>
<keyword evidence="4" id="KW-1185">Reference proteome</keyword>
<evidence type="ECO:0000256" key="1">
    <source>
        <dbReference type="ARBA" id="ARBA00022821"/>
    </source>
</evidence>
<reference evidence="3 4" key="2">
    <citation type="submission" date="2020-07" db="EMBL/GenBank/DDBJ databases">
        <title>Genome assembly of wild tea tree DASZ reveals pedigree and selection history of tea varieties.</title>
        <authorList>
            <person name="Zhang W."/>
        </authorList>
    </citation>
    <scope>NUCLEOTIDE SEQUENCE [LARGE SCALE GENOMIC DNA]</scope>
    <source>
        <strain evidence="4">cv. G240</strain>
        <tissue evidence="3">Leaf</tissue>
    </source>
</reference>
<keyword evidence="2" id="KW-0175">Coiled coil</keyword>
<organism evidence="3 4">
    <name type="scientific">Camellia sinensis</name>
    <name type="common">Tea plant</name>
    <name type="synonym">Thea sinensis</name>
    <dbReference type="NCBI Taxonomy" id="4442"/>
    <lineage>
        <taxon>Eukaryota</taxon>
        <taxon>Viridiplantae</taxon>
        <taxon>Streptophyta</taxon>
        <taxon>Embryophyta</taxon>
        <taxon>Tracheophyta</taxon>
        <taxon>Spermatophyta</taxon>
        <taxon>Magnoliopsida</taxon>
        <taxon>eudicotyledons</taxon>
        <taxon>Gunneridae</taxon>
        <taxon>Pentapetalae</taxon>
        <taxon>asterids</taxon>
        <taxon>Ericales</taxon>
        <taxon>Theaceae</taxon>
        <taxon>Camellia</taxon>
    </lineage>
</organism>
<dbReference type="InterPro" id="IPR050905">
    <property type="entry name" value="Plant_NBS-LRR"/>
</dbReference>
<dbReference type="Gene3D" id="1.20.5.1160">
    <property type="entry name" value="Vasodilator-stimulated phosphoprotein"/>
    <property type="match status" value="1"/>
</dbReference>
<proteinExistence type="predicted"/>
<dbReference type="PANTHER" id="PTHR33463">
    <property type="entry name" value="NB-ARC DOMAIN-CONTAINING PROTEIN-RELATED"/>
    <property type="match status" value="1"/>
</dbReference>
<dbReference type="AlphaFoldDB" id="A0A7J7GE83"/>
<dbReference type="PANTHER" id="PTHR33463:SF198">
    <property type="entry name" value="RPP4C3"/>
    <property type="match status" value="1"/>
</dbReference>
<evidence type="ECO:0000313" key="3">
    <source>
        <dbReference type="EMBL" id="KAF5937724.1"/>
    </source>
</evidence>
<sequence>VIVLPIVPEIVKCLDTPVCRQFGYLIFYERNIENLKKQVQKLEDRRSDIQGEVDGAQSRSDSIKTSVERWLTQVDELSNDANKFFEDEVIPTKGKATKKTQGLEELFGEVASRVGTKFTSMGGFKEFGSRKSIVNEVMEALTDDSI</sequence>
<feature type="coiled-coil region" evidence="2">
    <location>
        <begin position="25"/>
        <end position="59"/>
    </location>
</feature>
<evidence type="ECO:0000313" key="4">
    <source>
        <dbReference type="Proteomes" id="UP000593564"/>
    </source>
</evidence>
<comment type="caution">
    <text evidence="3">The sequence shown here is derived from an EMBL/GenBank/DDBJ whole genome shotgun (WGS) entry which is preliminary data.</text>
</comment>
<dbReference type="Proteomes" id="UP000593564">
    <property type="component" value="Unassembled WGS sequence"/>
</dbReference>
<reference evidence="4" key="1">
    <citation type="journal article" date="2020" name="Nat. Commun.">
        <title>Genome assembly of wild tea tree DASZ reveals pedigree and selection history of tea varieties.</title>
        <authorList>
            <person name="Zhang W."/>
            <person name="Zhang Y."/>
            <person name="Qiu H."/>
            <person name="Guo Y."/>
            <person name="Wan H."/>
            <person name="Zhang X."/>
            <person name="Scossa F."/>
            <person name="Alseekh S."/>
            <person name="Zhang Q."/>
            <person name="Wang P."/>
            <person name="Xu L."/>
            <person name="Schmidt M.H."/>
            <person name="Jia X."/>
            <person name="Li D."/>
            <person name="Zhu A."/>
            <person name="Guo F."/>
            <person name="Chen W."/>
            <person name="Ni D."/>
            <person name="Usadel B."/>
            <person name="Fernie A.R."/>
            <person name="Wen W."/>
        </authorList>
    </citation>
    <scope>NUCLEOTIDE SEQUENCE [LARGE SCALE GENOMIC DNA]</scope>
    <source>
        <strain evidence="4">cv. G240</strain>
    </source>
</reference>
<evidence type="ECO:0008006" key="5">
    <source>
        <dbReference type="Google" id="ProtNLM"/>
    </source>
</evidence>